<keyword evidence="3" id="KW-0964">Secreted</keyword>
<comment type="similarity">
    <text evidence="13">Belongs to the polysaccharide monooxygenase AA9 family.</text>
</comment>
<evidence type="ECO:0000256" key="5">
    <source>
        <dbReference type="ARBA" id="ARBA00022729"/>
    </source>
</evidence>
<evidence type="ECO:0000256" key="7">
    <source>
        <dbReference type="ARBA" id="ARBA00023002"/>
    </source>
</evidence>
<dbReference type="eggNOG" id="ENOG502SING">
    <property type="taxonomic scope" value="Eukaryota"/>
</dbReference>
<evidence type="ECO:0000259" key="17">
    <source>
        <dbReference type="Pfam" id="PF03443"/>
    </source>
</evidence>
<dbReference type="GO" id="GO:0004497">
    <property type="term" value="F:monooxygenase activity"/>
    <property type="evidence" value="ECO:0007669"/>
    <property type="project" value="UniProtKB-KW"/>
</dbReference>
<dbReference type="RefSeq" id="XP_009229269.1">
    <property type="nucleotide sequence ID" value="XM_009231005.1"/>
</dbReference>
<reference evidence="20" key="1">
    <citation type="submission" date="2010-07" db="EMBL/GenBank/DDBJ databases">
        <title>The genome sequence of Gaeumannomyces graminis var. tritici strain R3-111a-1.</title>
        <authorList>
            <consortium name="The Broad Institute Genome Sequencing Platform"/>
            <person name="Ma L.-J."/>
            <person name="Dead R."/>
            <person name="Young S."/>
            <person name="Zeng Q."/>
            <person name="Koehrsen M."/>
            <person name="Alvarado L."/>
            <person name="Berlin A."/>
            <person name="Chapman S.B."/>
            <person name="Chen Z."/>
            <person name="Freedman E."/>
            <person name="Gellesch M."/>
            <person name="Goldberg J."/>
            <person name="Griggs A."/>
            <person name="Gujja S."/>
            <person name="Heilman E.R."/>
            <person name="Heiman D."/>
            <person name="Hepburn T."/>
            <person name="Howarth C."/>
            <person name="Jen D."/>
            <person name="Larson L."/>
            <person name="Mehta T."/>
            <person name="Neiman D."/>
            <person name="Pearson M."/>
            <person name="Roberts A."/>
            <person name="Saif S."/>
            <person name="Shea T."/>
            <person name="Shenoy N."/>
            <person name="Sisk P."/>
            <person name="Stolte C."/>
            <person name="Sykes S."/>
            <person name="Walk T."/>
            <person name="White J."/>
            <person name="Yandava C."/>
            <person name="Haas B."/>
            <person name="Nusbaum C."/>
            <person name="Birren B."/>
        </authorList>
    </citation>
    <scope>NUCLEOTIDE SEQUENCE [LARGE SCALE GENOMIC DNA]</scope>
    <source>
        <strain evidence="20">R3-111a-1</strain>
    </source>
</reference>
<evidence type="ECO:0000256" key="12">
    <source>
        <dbReference type="ARBA" id="ARBA00023326"/>
    </source>
</evidence>
<evidence type="ECO:0000256" key="1">
    <source>
        <dbReference type="ARBA" id="ARBA00001973"/>
    </source>
</evidence>
<keyword evidence="11" id="KW-0119">Carbohydrate metabolism</keyword>
<accession>J3PHX2</accession>
<keyword evidence="6" id="KW-0136">Cellulose degradation</keyword>
<dbReference type="Proteomes" id="UP000006039">
    <property type="component" value="Unassembled WGS sequence"/>
</dbReference>
<gene>
    <name evidence="19" type="primary">20353561</name>
    <name evidence="18" type="ORF">GGTG_13103</name>
</gene>
<evidence type="ECO:0000256" key="9">
    <source>
        <dbReference type="ARBA" id="ARBA00023033"/>
    </source>
</evidence>
<dbReference type="PANTHER" id="PTHR33353:SF2">
    <property type="entry name" value="ENDO-BETA-1,4-GLUCANASE D"/>
    <property type="match status" value="1"/>
</dbReference>
<dbReference type="Pfam" id="PF03443">
    <property type="entry name" value="AA9"/>
    <property type="match status" value="1"/>
</dbReference>
<reference evidence="18" key="3">
    <citation type="submission" date="2010-09" db="EMBL/GenBank/DDBJ databases">
        <title>Annotation of Gaeumannomyces graminis var. tritici R3-111a-1.</title>
        <authorList>
            <consortium name="The Broad Institute Genome Sequencing Platform"/>
            <person name="Ma L.-J."/>
            <person name="Dead R."/>
            <person name="Young S.K."/>
            <person name="Zeng Q."/>
            <person name="Gargeya S."/>
            <person name="Fitzgerald M."/>
            <person name="Haas B."/>
            <person name="Abouelleil A."/>
            <person name="Alvarado L."/>
            <person name="Arachchi H.M."/>
            <person name="Berlin A."/>
            <person name="Brown A."/>
            <person name="Chapman S.B."/>
            <person name="Chen Z."/>
            <person name="Dunbar C."/>
            <person name="Freedman E."/>
            <person name="Gearin G."/>
            <person name="Gellesch M."/>
            <person name="Goldberg J."/>
            <person name="Griggs A."/>
            <person name="Gujja S."/>
            <person name="Heiman D."/>
            <person name="Howarth C."/>
            <person name="Larson L."/>
            <person name="Lui A."/>
            <person name="MacDonald P.J.P."/>
            <person name="Mehta T."/>
            <person name="Montmayeur A."/>
            <person name="Murphy C."/>
            <person name="Neiman D."/>
            <person name="Pearson M."/>
            <person name="Priest M."/>
            <person name="Roberts A."/>
            <person name="Saif S."/>
            <person name="Shea T."/>
            <person name="Shenoy N."/>
            <person name="Sisk P."/>
            <person name="Stolte C."/>
            <person name="Sykes S."/>
            <person name="Yandava C."/>
            <person name="Wortman J."/>
            <person name="Nusbaum C."/>
            <person name="Birren B."/>
        </authorList>
    </citation>
    <scope>NUCLEOTIDE SEQUENCE</scope>
    <source>
        <strain evidence="18">R3-111a-1</strain>
    </source>
</reference>
<evidence type="ECO:0000256" key="3">
    <source>
        <dbReference type="ARBA" id="ARBA00022525"/>
    </source>
</evidence>
<dbReference type="HOGENOM" id="CLU_031730_4_0_1"/>
<evidence type="ECO:0000256" key="14">
    <source>
        <dbReference type="ARBA" id="ARBA00045077"/>
    </source>
</evidence>
<sequence>MKYTVLATALAMAHQASAHYFFNKLIINDVETRNDEYVLLNTRQAKYNPTKWAGLRDNATPDGPEMRCNVGAFQSQSRTKIADVKAGDKLGFKLAVGAMGHPGPSSVYLSKAPTTVDKYQGDGDWFKVYEDGVCDKSKDFTRDAWCSYDKSVIEFRLPKDVPNGDYLVRVEHIGLHQAHFGQAEFYMSCAQVRVTGGGNGQPGPMIKFPGGYKKDDPSFNFSIYNGFKPYPMPGPAVWTGGNSGAAAANETEPVQQPVQKPTTSLPAATKPTSSAAPVAGMPTTTSAPVASLPTASSAPVAGSSSAAAAPVASGKPKCNKKARRHAKELRMAEQSQ</sequence>
<dbReference type="InterPro" id="IPR049892">
    <property type="entry name" value="AA9"/>
</dbReference>
<feature type="compositionally biased region" description="Basic residues" evidence="16">
    <location>
        <begin position="317"/>
        <end position="327"/>
    </location>
</feature>
<feature type="compositionally biased region" description="Low complexity" evidence="16">
    <location>
        <begin position="260"/>
        <end position="277"/>
    </location>
</feature>
<dbReference type="EC" id="1.14.99.56" evidence="15"/>
<reference evidence="19" key="5">
    <citation type="submission" date="2018-04" db="UniProtKB">
        <authorList>
            <consortium name="EnsemblFungi"/>
        </authorList>
    </citation>
    <scope>IDENTIFICATION</scope>
    <source>
        <strain evidence="19">R3-111a-1</strain>
    </source>
</reference>
<evidence type="ECO:0000256" key="4">
    <source>
        <dbReference type="ARBA" id="ARBA00022723"/>
    </source>
</evidence>
<dbReference type="GO" id="GO:0005576">
    <property type="term" value="C:extracellular region"/>
    <property type="evidence" value="ECO:0007669"/>
    <property type="project" value="UniProtKB-SubCell"/>
</dbReference>
<keyword evidence="20" id="KW-1185">Reference proteome</keyword>
<evidence type="ECO:0000256" key="2">
    <source>
        <dbReference type="ARBA" id="ARBA00004613"/>
    </source>
</evidence>
<dbReference type="EMBL" id="GL385404">
    <property type="protein sequence ID" value="EJT69484.1"/>
    <property type="molecule type" value="Genomic_DNA"/>
</dbReference>
<evidence type="ECO:0000256" key="13">
    <source>
        <dbReference type="ARBA" id="ARBA00044502"/>
    </source>
</evidence>
<name>J3PHX2_GAET3</name>
<dbReference type="InterPro" id="IPR005103">
    <property type="entry name" value="AA9_LPMO"/>
</dbReference>
<feature type="domain" description="Auxiliary Activity family 9 catalytic" evidence="17">
    <location>
        <begin position="19"/>
        <end position="226"/>
    </location>
</feature>
<keyword evidence="12" id="KW-0624">Polysaccharide degradation</keyword>
<feature type="compositionally biased region" description="Low complexity" evidence="16">
    <location>
        <begin position="295"/>
        <end position="314"/>
    </location>
</feature>
<evidence type="ECO:0000256" key="10">
    <source>
        <dbReference type="ARBA" id="ARBA00023157"/>
    </source>
</evidence>
<evidence type="ECO:0000256" key="15">
    <source>
        <dbReference type="ARBA" id="ARBA00047174"/>
    </source>
</evidence>
<dbReference type="GO" id="GO:0030245">
    <property type="term" value="P:cellulose catabolic process"/>
    <property type="evidence" value="ECO:0007669"/>
    <property type="project" value="UniProtKB-KW"/>
</dbReference>
<evidence type="ECO:0000313" key="19">
    <source>
        <dbReference type="EnsemblFungi" id="EJT69484"/>
    </source>
</evidence>
<dbReference type="GeneID" id="20353561"/>
<keyword evidence="4" id="KW-0479">Metal-binding</keyword>
<keyword evidence="10" id="KW-1015">Disulfide bond</keyword>
<comment type="cofactor">
    <cofactor evidence="1">
        <name>Cu(2+)</name>
        <dbReference type="ChEBI" id="CHEBI:29036"/>
    </cofactor>
</comment>
<comment type="subcellular location">
    <subcellularLocation>
        <location evidence="2">Secreted</location>
    </subcellularLocation>
</comment>
<comment type="catalytic activity">
    <reaction evidence="14">
        <text>[(1-&gt;4)-beta-D-glucosyl]n+m + reduced acceptor + O2 = 4-dehydro-beta-D-glucosyl-[(1-&gt;4)-beta-D-glucosyl]n-1 + [(1-&gt;4)-beta-D-glucosyl]m + acceptor + H2O.</text>
        <dbReference type="EC" id="1.14.99.56"/>
    </reaction>
</comment>
<keyword evidence="7" id="KW-0560">Oxidoreductase</keyword>
<evidence type="ECO:0000313" key="18">
    <source>
        <dbReference type="EMBL" id="EJT69484.1"/>
    </source>
</evidence>
<evidence type="ECO:0000256" key="8">
    <source>
        <dbReference type="ARBA" id="ARBA00023008"/>
    </source>
</evidence>
<dbReference type="CDD" id="cd21175">
    <property type="entry name" value="LPMO_AA9"/>
    <property type="match status" value="1"/>
</dbReference>
<dbReference type="Gene3D" id="2.70.50.70">
    <property type="match status" value="1"/>
</dbReference>
<dbReference type="AlphaFoldDB" id="J3PHX2"/>
<keyword evidence="8" id="KW-0186">Copper</keyword>
<organism evidence="18">
    <name type="scientific">Gaeumannomyces tritici (strain R3-111a-1)</name>
    <name type="common">Wheat and barley take-all root rot fungus</name>
    <name type="synonym">Gaeumannomyces graminis var. tritici</name>
    <dbReference type="NCBI Taxonomy" id="644352"/>
    <lineage>
        <taxon>Eukaryota</taxon>
        <taxon>Fungi</taxon>
        <taxon>Dikarya</taxon>
        <taxon>Ascomycota</taxon>
        <taxon>Pezizomycotina</taxon>
        <taxon>Sordariomycetes</taxon>
        <taxon>Sordariomycetidae</taxon>
        <taxon>Magnaporthales</taxon>
        <taxon>Magnaporthaceae</taxon>
        <taxon>Gaeumannomyces</taxon>
    </lineage>
</organism>
<keyword evidence="9" id="KW-0503">Monooxygenase</keyword>
<evidence type="ECO:0000256" key="6">
    <source>
        <dbReference type="ARBA" id="ARBA00023001"/>
    </source>
</evidence>
<dbReference type="EnsemblFungi" id="EJT69484">
    <property type="protein sequence ID" value="EJT69484"/>
    <property type="gene ID" value="GGTG_13103"/>
</dbReference>
<protein>
    <recommendedName>
        <fullName evidence="15">lytic cellulose monooxygenase (C4-dehydrogenating)</fullName>
        <ecNumber evidence="15">1.14.99.56</ecNumber>
    </recommendedName>
</protein>
<dbReference type="PANTHER" id="PTHR33353">
    <property type="entry name" value="PUTATIVE (AFU_ORTHOLOGUE AFUA_1G12560)-RELATED"/>
    <property type="match status" value="1"/>
</dbReference>
<evidence type="ECO:0000313" key="20">
    <source>
        <dbReference type="Proteomes" id="UP000006039"/>
    </source>
</evidence>
<reference evidence="18" key="2">
    <citation type="submission" date="2010-07" db="EMBL/GenBank/DDBJ databases">
        <authorList>
            <consortium name="The Broad Institute Genome Sequencing Platform"/>
            <consortium name="Broad Institute Genome Sequencing Center for Infectious Disease"/>
            <person name="Ma L.-J."/>
            <person name="Dead R."/>
            <person name="Young S."/>
            <person name="Zeng Q."/>
            <person name="Koehrsen M."/>
            <person name="Alvarado L."/>
            <person name="Berlin A."/>
            <person name="Chapman S.B."/>
            <person name="Chen Z."/>
            <person name="Freedman E."/>
            <person name="Gellesch M."/>
            <person name="Goldberg J."/>
            <person name="Griggs A."/>
            <person name="Gujja S."/>
            <person name="Heilman E.R."/>
            <person name="Heiman D."/>
            <person name="Hepburn T."/>
            <person name="Howarth C."/>
            <person name="Jen D."/>
            <person name="Larson L."/>
            <person name="Mehta T."/>
            <person name="Neiman D."/>
            <person name="Pearson M."/>
            <person name="Roberts A."/>
            <person name="Saif S."/>
            <person name="Shea T."/>
            <person name="Shenoy N."/>
            <person name="Sisk P."/>
            <person name="Stolte C."/>
            <person name="Sykes S."/>
            <person name="Walk T."/>
            <person name="White J."/>
            <person name="Yandava C."/>
            <person name="Haas B."/>
            <person name="Nusbaum C."/>
            <person name="Birren B."/>
        </authorList>
    </citation>
    <scope>NUCLEOTIDE SEQUENCE</scope>
    <source>
        <strain evidence="18">R3-111a-1</strain>
    </source>
</reference>
<dbReference type="GO" id="GO:0046872">
    <property type="term" value="F:metal ion binding"/>
    <property type="evidence" value="ECO:0007669"/>
    <property type="project" value="UniProtKB-KW"/>
</dbReference>
<dbReference type="STRING" id="644352.J3PHX2"/>
<dbReference type="OrthoDB" id="3496539at2759"/>
<proteinExistence type="inferred from homology"/>
<dbReference type="VEuPathDB" id="FungiDB:GGTG_13103"/>
<evidence type="ECO:0000256" key="16">
    <source>
        <dbReference type="SAM" id="MobiDB-lite"/>
    </source>
</evidence>
<evidence type="ECO:0000256" key="11">
    <source>
        <dbReference type="ARBA" id="ARBA00023277"/>
    </source>
</evidence>
<reference evidence="19" key="4">
    <citation type="journal article" date="2015" name="G3 (Bethesda)">
        <title>Genome sequences of three phytopathogenic species of the Magnaporthaceae family of fungi.</title>
        <authorList>
            <person name="Okagaki L.H."/>
            <person name="Nunes C.C."/>
            <person name="Sailsbery J."/>
            <person name="Clay B."/>
            <person name="Brown D."/>
            <person name="John T."/>
            <person name="Oh Y."/>
            <person name="Young N."/>
            <person name="Fitzgerald M."/>
            <person name="Haas B.J."/>
            <person name="Zeng Q."/>
            <person name="Young S."/>
            <person name="Adiconis X."/>
            <person name="Fan L."/>
            <person name="Levin J.Z."/>
            <person name="Mitchell T.K."/>
            <person name="Okubara P.A."/>
            <person name="Farman M.L."/>
            <person name="Kohn L.M."/>
            <person name="Birren B."/>
            <person name="Ma L.-J."/>
            <person name="Dean R.A."/>
        </authorList>
    </citation>
    <scope>NUCLEOTIDE SEQUENCE</scope>
    <source>
        <strain evidence="19">R3-111a-1</strain>
    </source>
</reference>
<feature type="region of interest" description="Disordered" evidence="16">
    <location>
        <begin position="241"/>
        <end position="336"/>
    </location>
</feature>
<keyword evidence="5" id="KW-0732">Signal</keyword>